<evidence type="ECO:0000256" key="6">
    <source>
        <dbReference type="ARBA" id="ARBA00022679"/>
    </source>
</evidence>
<protein>
    <recommendedName>
        <fullName evidence="3">lipoyl synthase</fullName>
        <ecNumber evidence="3">2.8.1.8</ecNumber>
    </recommendedName>
</protein>
<keyword evidence="8" id="KW-0479">Metal-binding</keyword>
<dbReference type="InterPro" id="IPR031691">
    <property type="entry name" value="LIAS_N"/>
</dbReference>
<dbReference type="GO" id="GO:0016992">
    <property type="term" value="F:lipoate synthase activity"/>
    <property type="evidence" value="ECO:0007669"/>
    <property type="project" value="UniProtKB-EC"/>
</dbReference>
<dbReference type="SFLD" id="SFLDS00029">
    <property type="entry name" value="Radical_SAM"/>
    <property type="match status" value="1"/>
</dbReference>
<gene>
    <name evidence="13" type="ORF">S03H2_04411</name>
</gene>
<evidence type="ECO:0000256" key="10">
    <source>
        <dbReference type="ARBA" id="ARBA00023014"/>
    </source>
</evidence>
<dbReference type="SFLD" id="SFLDF00271">
    <property type="entry name" value="lipoyl_synthase"/>
    <property type="match status" value="1"/>
</dbReference>
<dbReference type="GO" id="GO:0051539">
    <property type="term" value="F:4 iron, 4 sulfur cluster binding"/>
    <property type="evidence" value="ECO:0007669"/>
    <property type="project" value="UniProtKB-KW"/>
</dbReference>
<dbReference type="NCBIfam" id="NF009544">
    <property type="entry name" value="PRK12928.1"/>
    <property type="match status" value="1"/>
</dbReference>
<dbReference type="Pfam" id="PF04055">
    <property type="entry name" value="Radical_SAM"/>
    <property type="match status" value="1"/>
</dbReference>
<dbReference type="AlphaFoldDB" id="X1DHL3"/>
<evidence type="ECO:0000256" key="9">
    <source>
        <dbReference type="ARBA" id="ARBA00023004"/>
    </source>
</evidence>
<accession>X1DHL3</accession>
<dbReference type="PANTHER" id="PTHR10949">
    <property type="entry name" value="LIPOYL SYNTHASE"/>
    <property type="match status" value="1"/>
</dbReference>
<dbReference type="SFLD" id="SFLDG01058">
    <property type="entry name" value="lipoyl_synthase_like"/>
    <property type="match status" value="1"/>
</dbReference>
<keyword evidence="4" id="KW-0004">4Fe-4S</keyword>
<comment type="caution">
    <text evidence="13">The sequence shown here is derived from an EMBL/GenBank/DDBJ whole genome shotgun (WGS) entry which is preliminary data.</text>
</comment>
<dbReference type="Gene3D" id="3.20.20.70">
    <property type="entry name" value="Aldolase class I"/>
    <property type="match status" value="1"/>
</dbReference>
<sequence length="291" mass="33218">MYRKRLPHWLKKKIPDLKAIEDMEKILRDHNLHTVCESALCPNLGECFHRKTATFMILGNICTRNCSFCAVKKGKSLLVDENEPKNIAEVVNLLKLSHVVITSVTRDDLEDGGANQFDDCIKEIRKLKPTPSVEVLIPDFGGNFKNLNIVLAYFPDVLNHNVETVKRLYSKIRPGADYIRSLKILEKAKNYSENIVIKSGFMVGLGEKWEEILDLLKDLSNTGCDIVTIGQYLQPSENHTPIYKFYTPDEFINLRQIALDMGIKYVESGPFVRSSYKASDALKYLKNSKFQ</sequence>
<evidence type="ECO:0000259" key="12">
    <source>
        <dbReference type="PROSITE" id="PS51918"/>
    </source>
</evidence>
<dbReference type="SMART" id="SM00729">
    <property type="entry name" value="Elp3"/>
    <property type="match status" value="1"/>
</dbReference>
<dbReference type="PROSITE" id="PS51918">
    <property type="entry name" value="RADICAL_SAM"/>
    <property type="match status" value="1"/>
</dbReference>
<keyword evidence="6" id="KW-0808">Transferase</keyword>
<proteinExistence type="inferred from homology"/>
<evidence type="ECO:0000256" key="3">
    <source>
        <dbReference type="ARBA" id="ARBA00012237"/>
    </source>
</evidence>
<dbReference type="CDD" id="cd01335">
    <property type="entry name" value="Radical_SAM"/>
    <property type="match status" value="1"/>
</dbReference>
<dbReference type="PANTHER" id="PTHR10949:SF0">
    <property type="entry name" value="LIPOYL SYNTHASE, MITOCHONDRIAL"/>
    <property type="match status" value="1"/>
</dbReference>
<dbReference type="HAMAP" id="MF_00206">
    <property type="entry name" value="Lipoyl_synth"/>
    <property type="match status" value="1"/>
</dbReference>
<feature type="domain" description="Radical SAM core" evidence="12">
    <location>
        <begin position="48"/>
        <end position="264"/>
    </location>
</feature>
<organism evidence="13">
    <name type="scientific">marine sediment metagenome</name>
    <dbReference type="NCBI Taxonomy" id="412755"/>
    <lineage>
        <taxon>unclassified sequences</taxon>
        <taxon>metagenomes</taxon>
        <taxon>ecological metagenomes</taxon>
    </lineage>
</organism>
<dbReference type="EC" id="2.8.1.8" evidence="3"/>
<evidence type="ECO:0000256" key="11">
    <source>
        <dbReference type="ARBA" id="ARBA00047326"/>
    </source>
</evidence>
<dbReference type="NCBIfam" id="NF004019">
    <property type="entry name" value="PRK05481.1"/>
    <property type="match status" value="1"/>
</dbReference>
<evidence type="ECO:0000256" key="1">
    <source>
        <dbReference type="ARBA" id="ARBA00001966"/>
    </source>
</evidence>
<dbReference type="InterPro" id="IPR003698">
    <property type="entry name" value="Lipoyl_synth"/>
</dbReference>
<dbReference type="PIRSF" id="PIRSF005963">
    <property type="entry name" value="Lipoyl_synth"/>
    <property type="match status" value="1"/>
</dbReference>
<reference evidence="13" key="1">
    <citation type="journal article" date="2014" name="Front. Microbiol.">
        <title>High frequency of phylogenetically diverse reductive dehalogenase-homologous genes in deep subseafloor sedimentary metagenomes.</title>
        <authorList>
            <person name="Kawai M."/>
            <person name="Futagami T."/>
            <person name="Toyoda A."/>
            <person name="Takaki Y."/>
            <person name="Nishi S."/>
            <person name="Hori S."/>
            <person name="Arai W."/>
            <person name="Tsubouchi T."/>
            <person name="Morono Y."/>
            <person name="Uchiyama I."/>
            <person name="Ito T."/>
            <person name="Fujiyama A."/>
            <person name="Inagaki F."/>
            <person name="Takami H."/>
        </authorList>
    </citation>
    <scope>NUCLEOTIDE SEQUENCE</scope>
    <source>
        <strain evidence="13">Expedition CK06-06</strain>
    </source>
</reference>
<evidence type="ECO:0000256" key="4">
    <source>
        <dbReference type="ARBA" id="ARBA00022485"/>
    </source>
</evidence>
<comment type="cofactor">
    <cofactor evidence="1">
        <name>[4Fe-4S] cluster</name>
        <dbReference type="ChEBI" id="CHEBI:49883"/>
    </cofactor>
</comment>
<evidence type="ECO:0000256" key="8">
    <source>
        <dbReference type="ARBA" id="ARBA00022723"/>
    </source>
</evidence>
<comment type="catalytic activity">
    <reaction evidence="11">
        <text>[[Fe-S] cluster scaffold protein carrying a second [4Fe-4S](2+) cluster] + N(6)-octanoyl-L-lysyl-[protein] + 2 oxidized [2Fe-2S]-[ferredoxin] + 2 S-adenosyl-L-methionine + 4 H(+) = [[Fe-S] cluster scaffold protein] + N(6)-[(R)-dihydrolipoyl]-L-lysyl-[protein] + 4 Fe(3+) + 2 hydrogen sulfide + 2 5'-deoxyadenosine + 2 L-methionine + 2 reduced [2Fe-2S]-[ferredoxin]</text>
        <dbReference type="Rhea" id="RHEA:16585"/>
        <dbReference type="Rhea" id="RHEA-COMP:9928"/>
        <dbReference type="Rhea" id="RHEA-COMP:10000"/>
        <dbReference type="Rhea" id="RHEA-COMP:10001"/>
        <dbReference type="Rhea" id="RHEA-COMP:10475"/>
        <dbReference type="Rhea" id="RHEA-COMP:14568"/>
        <dbReference type="Rhea" id="RHEA-COMP:14569"/>
        <dbReference type="ChEBI" id="CHEBI:15378"/>
        <dbReference type="ChEBI" id="CHEBI:17319"/>
        <dbReference type="ChEBI" id="CHEBI:29034"/>
        <dbReference type="ChEBI" id="CHEBI:29919"/>
        <dbReference type="ChEBI" id="CHEBI:33722"/>
        <dbReference type="ChEBI" id="CHEBI:33737"/>
        <dbReference type="ChEBI" id="CHEBI:33738"/>
        <dbReference type="ChEBI" id="CHEBI:57844"/>
        <dbReference type="ChEBI" id="CHEBI:59789"/>
        <dbReference type="ChEBI" id="CHEBI:78809"/>
        <dbReference type="ChEBI" id="CHEBI:83100"/>
        <dbReference type="EC" id="2.8.1.8"/>
    </reaction>
</comment>
<dbReference type="InterPro" id="IPR006638">
    <property type="entry name" value="Elp3/MiaA/NifB-like_rSAM"/>
</dbReference>
<dbReference type="Pfam" id="PF16881">
    <property type="entry name" value="LIAS_N"/>
    <property type="match status" value="1"/>
</dbReference>
<evidence type="ECO:0000256" key="7">
    <source>
        <dbReference type="ARBA" id="ARBA00022691"/>
    </source>
</evidence>
<evidence type="ECO:0000256" key="2">
    <source>
        <dbReference type="ARBA" id="ARBA00004173"/>
    </source>
</evidence>
<dbReference type="EMBL" id="BARU01001747">
    <property type="protein sequence ID" value="GAH20376.1"/>
    <property type="molecule type" value="Genomic_DNA"/>
</dbReference>
<name>X1DHL3_9ZZZZ</name>
<comment type="subcellular location">
    <subcellularLocation>
        <location evidence="2">Mitochondrion</location>
    </subcellularLocation>
</comment>
<keyword evidence="5" id="KW-0963">Cytoplasm</keyword>
<evidence type="ECO:0000256" key="5">
    <source>
        <dbReference type="ARBA" id="ARBA00022490"/>
    </source>
</evidence>
<keyword evidence="10" id="KW-0411">Iron-sulfur</keyword>
<dbReference type="GO" id="GO:0046872">
    <property type="term" value="F:metal ion binding"/>
    <property type="evidence" value="ECO:0007669"/>
    <property type="project" value="UniProtKB-KW"/>
</dbReference>
<dbReference type="SUPFAM" id="SSF102114">
    <property type="entry name" value="Radical SAM enzymes"/>
    <property type="match status" value="1"/>
</dbReference>
<keyword evidence="9" id="KW-0408">Iron</keyword>
<keyword evidence="7" id="KW-0949">S-adenosyl-L-methionine</keyword>
<dbReference type="InterPro" id="IPR007197">
    <property type="entry name" value="rSAM"/>
</dbReference>
<dbReference type="InterPro" id="IPR013785">
    <property type="entry name" value="Aldolase_TIM"/>
</dbReference>
<dbReference type="FunFam" id="3.20.20.70:FF:000040">
    <property type="entry name" value="Lipoyl synthase"/>
    <property type="match status" value="1"/>
</dbReference>
<dbReference type="GO" id="GO:0005739">
    <property type="term" value="C:mitochondrion"/>
    <property type="evidence" value="ECO:0007669"/>
    <property type="project" value="UniProtKB-SubCell"/>
</dbReference>
<dbReference type="InterPro" id="IPR058240">
    <property type="entry name" value="rSAM_sf"/>
</dbReference>
<evidence type="ECO:0000313" key="13">
    <source>
        <dbReference type="EMBL" id="GAH20376.1"/>
    </source>
</evidence>
<dbReference type="NCBIfam" id="TIGR00510">
    <property type="entry name" value="lipA"/>
    <property type="match status" value="1"/>
</dbReference>